<keyword evidence="2" id="KW-1185">Reference proteome</keyword>
<dbReference type="AlphaFoldDB" id="A0A7G2CLV4"/>
<proteinExistence type="predicted"/>
<reference evidence="1 2" key="1">
    <citation type="submission" date="2020-08" db="EMBL/GenBank/DDBJ databases">
        <authorList>
            <person name="Newling K."/>
            <person name="Davey J."/>
            <person name="Forrester S."/>
        </authorList>
    </citation>
    <scope>NUCLEOTIDE SEQUENCE [LARGE SCALE GENOMIC DNA]</scope>
    <source>
        <strain evidence="2">Crithidia deanei Carvalho (ATCC PRA-265)</strain>
    </source>
</reference>
<organism evidence="1 2">
    <name type="scientific">Angomonas deanei</name>
    <dbReference type="NCBI Taxonomy" id="59799"/>
    <lineage>
        <taxon>Eukaryota</taxon>
        <taxon>Discoba</taxon>
        <taxon>Euglenozoa</taxon>
        <taxon>Kinetoplastea</taxon>
        <taxon>Metakinetoplastina</taxon>
        <taxon>Trypanosomatida</taxon>
        <taxon>Trypanosomatidae</taxon>
        <taxon>Strigomonadinae</taxon>
        <taxon>Angomonas</taxon>
    </lineage>
</organism>
<name>A0A7G2CLV4_9TRYP</name>
<accession>A0A7G2CLV4</accession>
<dbReference type="OrthoDB" id="271049at2759"/>
<protein>
    <submittedName>
        <fullName evidence="1">Uncharacterized protein</fullName>
    </submittedName>
</protein>
<gene>
    <name evidence="1" type="ORF">ADEAN_000835100</name>
</gene>
<evidence type="ECO:0000313" key="1">
    <source>
        <dbReference type="EMBL" id="CAD2220828.1"/>
    </source>
</evidence>
<dbReference type="Proteomes" id="UP000515908">
    <property type="component" value="Chromosome 18"/>
</dbReference>
<dbReference type="VEuPathDB" id="TriTrypDB:ADEAN_000835100"/>
<evidence type="ECO:0000313" key="2">
    <source>
        <dbReference type="Proteomes" id="UP000515908"/>
    </source>
</evidence>
<dbReference type="EMBL" id="LR877162">
    <property type="protein sequence ID" value="CAD2220828.1"/>
    <property type="molecule type" value="Genomic_DNA"/>
</dbReference>
<sequence length="201" mass="22627">MPSELTLYNAQQCSNPFIVDSTLEHMDYLTKGPLPESVGSGLTTVASQFNYTSLYWKEVKAADQSAGPTAAPHCIMTLEGIDLVHVSQLSVEQQKKLLTTISRHVLMGSLKTPFIYCHRRWLLSKKVALTEPVGRDDIPLADARDQPLLWVDTSLVESYEGAPIQRYRQVKRFYYNSSQLTPFQSTDELEQKAELTSDSPE</sequence>